<keyword evidence="2" id="KW-1185">Reference proteome</keyword>
<reference evidence="1 2" key="1">
    <citation type="journal article" date="2019" name="ACS Chem. Biol.">
        <title>Identification and Mobilization of a Cryptic Antibiotic Biosynthesis Gene Locus from a Human-Pathogenic Nocardia Isolate.</title>
        <authorList>
            <person name="Herisse M."/>
            <person name="Ishida K."/>
            <person name="Porter J.L."/>
            <person name="Howden B."/>
            <person name="Hertweck C."/>
            <person name="Stinear T.P."/>
            <person name="Pidot S.J."/>
        </authorList>
    </citation>
    <scope>NUCLEOTIDE SEQUENCE [LARGE SCALE GENOMIC DNA]</scope>
    <source>
        <strain evidence="1 2">AUSMDU00012717</strain>
    </source>
</reference>
<dbReference type="AlphaFoldDB" id="A0A6G9YMB2"/>
<evidence type="ECO:0000313" key="1">
    <source>
        <dbReference type="EMBL" id="QIS14270.1"/>
    </source>
</evidence>
<sequence>MEGKAQLNGLVVLYAYLQRIFMYDKVIAGLGAAPVAGDGWDWPACLDEVGVVIGRFDRLAGLSDPDVTRLLDILGEVRAAMRRRRPDPDASLPERLAAVAGDLHGGMHSNDGIVFWGETFDSTVADRYRQRTRTHRSMVNTINGYVAKATDGGVLTADDLARVDAWFTKVCTGSPGIERDLTRAGELLRGNCAR</sequence>
<gene>
    <name evidence="1" type="ORF">F5544_32155</name>
</gene>
<dbReference type="KEGG" id="nah:F5544_32155"/>
<accession>A0A6G9YMB2</accession>
<dbReference type="EMBL" id="CP046172">
    <property type="protein sequence ID" value="QIS14270.1"/>
    <property type="molecule type" value="Genomic_DNA"/>
</dbReference>
<dbReference type="RefSeq" id="WP_167476704.1">
    <property type="nucleotide sequence ID" value="NZ_CP046172.1"/>
</dbReference>
<organism evidence="1 2">
    <name type="scientific">Nocardia arthritidis</name>
    <dbReference type="NCBI Taxonomy" id="228602"/>
    <lineage>
        <taxon>Bacteria</taxon>
        <taxon>Bacillati</taxon>
        <taxon>Actinomycetota</taxon>
        <taxon>Actinomycetes</taxon>
        <taxon>Mycobacteriales</taxon>
        <taxon>Nocardiaceae</taxon>
        <taxon>Nocardia</taxon>
    </lineage>
</organism>
<protein>
    <submittedName>
        <fullName evidence="1">Uncharacterized protein</fullName>
    </submittedName>
</protein>
<dbReference type="Proteomes" id="UP000503540">
    <property type="component" value="Chromosome"/>
</dbReference>
<evidence type="ECO:0000313" key="2">
    <source>
        <dbReference type="Proteomes" id="UP000503540"/>
    </source>
</evidence>
<name>A0A6G9YMB2_9NOCA</name>
<proteinExistence type="predicted"/>